<dbReference type="PROSITE" id="PS50111">
    <property type="entry name" value="CHEMOTAXIS_TRANSDUC_2"/>
    <property type="match status" value="1"/>
</dbReference>
<dbReference type="GO" id="GO:0007165">
    <property type="term" value="P:signal transduction"/>
    <property type="evidence" value="ECO:0007669"/>
    <property type="project" value="UniProtKB-KW"/>
</dbReference>
<dbReference type="SUPFAM" id="SSF58104">
    <property type="entry name" value="Methyl-accepting chemotaxis protein (MCP) signaling domain"/>
    <property type="match status" value="1"/>
</dbReference>
<dbReference type="OrthoDB" id="13222at2"/>
<reference evidence="8 9" key="1">
    <citation type="submission" date="2018-11" db="EMBL/GenBank/DDBJ databases">
        <title>Genomic Encyclopedia of Type Strains, Phase IV (KMG-IV): sequencing the most valuable type-strain genomes for metagenomic binning, comparative biology and taxonomic classification.</title>
        <authorList>
            <person name="Goeker M."/>
        </authorList>
    </citation>
    <scope>NUCLEOTIDE SEQUENCE [LARGE SCALE GENOMIC DNA]</scope>
    <source>
        <strain evidence="8 9">DSM 102936</strain>
    </source>
</reference>
<feature type="domain" description="HAMP" evidence="7">
    <location>
        <begin position="438"/>
        <end position="490"/>
    </location>
</feature>
<proteinExistence type="inferred from homology"/>
<dbReference type="Proteomes" id="UP000282654">
    <property type="component" value="Unassembled WGS sequence"/>
</dbReference>
<dbReference type="PANTHER" id="PTHR43531:SF11">
    <property type="entry name" value="METHYL-ACCEPTING CHEMOTAXIS PROTEIN 3"/>
    <property type="match status" value="1"/>
</dbReference>
<feature type="region of interest" description="Disordered" evidence="4">
    <location>
        <begin position="772"/>
        <end position="802"/>
    </location>
</feature>
<comment type="caution">
    <text evidence="8">The sequence shown here is derived from an EMBL/GenBank/DDBJ whole genome shotgun (WGS) entry which is preliminary data.</text>
</comment>
<dbReference type="SMART" id="SM00283">
    <property type="entry name" value="MA"/>
    <property type="match status" value="1"/>
</dbReference>
<evidence type="ECO:0000256" key="2">
    <source>
        <dbReference type="ARBA" id="ARBA00029447"/>
    </source>
</evidence>
<dbReference type="NCBIfam" id="TIGR00229">
    <property type="entry name" value="sensory_box"/>
    <property type="match status" value="2"/>
</dbReference>
<dbReference type="GO" id="GO:0005886">
    <property type="term" value="C:plasma membrane"/>
    <property type="evidence" value="ECO:0007669"/>
    <property type="project" value="TreeGrafter"/>
</dbReference>
<evidence type="ECO:0000313" key="8">
    <source>
        <dbReference type="EMBL" id="RPF49937.1"/>
    </source>
</evidence>
<dbReference type="EMBL" id="RKRE01000001">
    <property type="protein sequence ID" value="RPF49937.1"/>
    <property type="molecule type" value="Genomic_DNA"/>
</dbReference>
<evidence type="ECO:0000259" key="7">
    <source>
        <dbReference type="PROSITE" id="PS50885"/>
    </source>
</evidence>
<dbReference type="PANTHER" id="PTHR43531">
    <property type="entry name" value="PROTEIN ICFG"/>
    <property type="match status" value="1"/>
</dbReference>
<dbReference type="GO" id="GO:0006935">
    <property type="term" value="P:chemotaxis"/>
    <property type="evidence" value="ECO:0007669"/>
    <property type="project" value="UniProtKB-KW"/>
</dbReference>
<evidence type="ECO:0000259" key="5">
    <source>
        <dbReference type="PROSITE" id="PS50111"/>
    </source>
</evidence>
<dbReference type="PROSITE" id="PS50885">
    <property type="entry name" value="HAMP"/>
    <property type="match status" value="1"/>
</dbReference>
<keyword evidence="1" id="KW-0145">Chemotaxis</keyword>
<organism evidence="8 9">
    <name type="scientific">Thermodesulfitimonas autotrophica</name>
    <dbReference type="NCBI Taxonomy" id="1894989"/>
    <lineage>
        <taxon>Bacteria</taxon>
        <taxon>Bacillati</taxon>
        <taxon>Bacillota</taxon>
        <taxon>Clostridia</taxon>
        <taxon>Thermoanaerobacterales</taxon>
        <taxon>Thermoanaerobacteraceae</taxon>
        <taxon>Thermodesulfitimonas</taxon>
    </lineage>
</organism>
<gene>
    <name evidence="8" type="ORF">EDD75_0763</name>
</gene>
<dbReference type="SMART" id="SM00091">
    <property type="entry name" value="PAS"/>
    <property type="match status" value="3"/>
</dbReference>
<keyword evidence="9" id="KW-1185">Reference proteome</keyword>
<feature type="domain" description="PAS" evidence="6">
    <location>
        <begin position="13"/>
        <end position="61"/>
    </location>
</feature>
<accession>A0A3N5AY88</accession>
<dbReference type="Gene3D" id="3.30.450.20">
    <property type="entry name" value="PAS domain"/>
    <property type="match status" value="3"/>
</dbReference>
<dbReference type="SUPFAM" id="SSF55785">
    <property type="entry name" value="PYP-like sensor domain (PAS domain)"/>
    <property type="match status" value="3"/>
</dbReference>
<dbReference type="InterPro" id="IPR000014">
    <property type="entry name" value="PAS"/>
</dbReference>
<feature type="compositionally biased region" description="Basic and acidic residues" evidence="4">
    <location>
        <begin position="786"/>
        <end position="802"/>
    </location>
</feature>
<evidence type="ECO:0000256" key="4">
    <source>
        <dbReference type="SAM" id="MobiDB-lite"/>
    </source>
</evidence>
<sequence length="812" mass="86386">MKGGKGSAGEFAIFDLLPEPVVAVDADLKVTYANGAFLALVGRTAKQVKGTPVTSLLGTEDGQVEDAFSTTSGAKVTIHTTVNRKQLYLECATAPLPGAEEGAGGVVGIIRDKTDLALVTGAIRDLAAKVEAGDLFARANLNGEGGDCAGVIEDVNRVVATLVGYLNAVPAPVMIIDKDFSIRFINRAGAAILGLSPEQLCGQKCYSHFKTSDCNTPNCACARAMAMGSVQKHETDARPAGQDLFIHYTGAPVRDRDGKIIGAVEIVMDKTDVRNAIEDARAKVDYLNKIPTTVMVVDKDFTVRFMNPAGAAAVGRTPEACIGEKCYNLFNTGHCNTPDCRVAKAMRQNGVFTGDTVAKLPSGELPIRYTGAPLKDEKGNIIGALEYVLDISKEMEITKEMLSLAEAALEGRLSERADAAKFEGNYQRIVQGVNDILDAVLKPITEATKCLEEMARGNLDVAVTGDYKGDHAIIKNALNTTIDSFNEVLSEVVAAVDQVAGGSQQLAATSQQLSQAATETAGTLEETTASMQQMASQTKLNADNAAQANQLATRAKESAENGNQQMAEMVRAMGEINEAATNISKIIKAIEEIAFQTNLLALNAAVEAARAGKHGKGFTVVAEEVRNLAQRSAKAAKETAELIEDSIKRTEVGTRIATETAKALEEIVLNVTKVTDLVGEIASACKEQAMGIEQISRGLSQVDQATQENTASAEELAATSEELSSQALHLQQMLERFKLKKRQELVGALKDLPAGLTPEILAALQKFLRKQGAGEAATPSRNRSGKRTEAKSAQRVRPESVIALDDREFGKF</sequence>
<dbReference type="GO" id="GO:0004888">
    <property type="term" value="F:transmembrane signaling receptor activity"/>
    <property type="evidence" value="ECO:0007669"/>
    <property type="project" value="InterPro"/>
</dbReference>
<feature type="domain" description="Methyl-accepting transducer" evidence="5">
    <location>
        <begin position="495"/>
        <end position="724"/>
    </location>
</feature>
<evidence type="ECO:0000313" key="9">
    <source>
        <dbReference type="Proteomes" id="UP000282654"/>
    </source>
</evidence>
<dbReference type="Pfam" id="PF00015">
    <property type="entry name" value="MCPsignal"/>
    <property type="match status" value="1"/>
</dbReference>
<feature type="domain" description="PAS" evidence="6">
    <location>
        <begin position="158"/>
        <end position="203"/>
    </location>
</feature>
<evidence type="ECO:0000256" key="1">
    <source>
        <dbReference type="ARBA" id="ARBA00022500"/>
    </source>
</evidence>
<dbReference type="PRINTS" id="PR00260">
    <property type="entry name" value="CHEMTRNSDUCR"/>
</dbReference>
<dbReference type="InterPro" id="IPR013656">
    <property type="entry name" value="PAS_4"/>
</dbReference>
<dbReference type="InterPro" id="IPR003660">
    <property type="entry name" value="HAMP_dom"/>
</dbReference>
<name>A0A3N5AY88_9THEO</name>
<evidence type="ECO:0000259" key="6">
    <source>
        <dbReference type="PROSITE" id="PS50112"/>
    </source>
</evidence>
<dbReference type="AlphaFoldDB" id="A0A3N5AY88"/>
<dbReference type="FunFam" id="1.10.287.950:FF:000001">
    <property type="entry name" value="Methyl-accepting chemotaxis sensory transducer"/>
    <property type="match status" value="1"/>
</dbReference>
<dbReference type="CDD" id="cd00130">
    <property type="entry name" value="PAS"/>
    <property type="match status" value="3"/>
</dbReference>
<dbReference type="InterPro" id="IPR051310">
    <property type="entry name" value="MCP_chemotaxis"/>
</dbReference>
<dbReference type="Pfam" id="PF08448">
    <property type="entry name" value="PAS_4"/>
    <property type="match status" value="3"/>
</dbReference>
<dbReference type="InterPro" id="IPR004090">
    <property type="entry name" value="Chemotax_Me-accpt_rcpt"/>
</dbReference>
<evidence type="ECO:0000256" key="3">
    <source>
        <dbReference type="PROSITE-ProRule" id="PRU00284"/>
    </source>
</evidence>
<dbReference type="InterPro" id="IPR035965">
    <property type="entry name" value="PAS-like_dom_sf"/>
</dbReference>
<dbReference type="Pfam" id="PF18947">
    <property type="entry name" value="HAMP_2"/>
    <property type="match status" value="1"/>
</dbReference>
<dbReference type="RefSeq" id="WP_123928197.1">
    <property type="nucleotide sequence ID" value="NZ_RKRE01000001.1"/>
</dbReference>
<protein>
    <submittedName>
        <fullName evidence="8">Methyl-accepting chemotaxis sensory transducer with Pas/Pac sensor</fullName>
    </submittedName>
</protein>
<keyword evidence="3" id="KW-0807">Transducer</keyword>
<dbReference type="Gene3D" id="1.10.287.950">
    <property type="entry name" value="Methyl-accepting chemotaxis protein"/>
    <property type="match status" value="1"/>
</dbReference>
<comment type="similarity">
    <text evidence="2">Belongs to the methyl-accepting chemotaxis (MCP) protein family.</text>
</comment>
<dbReference type="CDD" id="cd11386">
    <property type="entry name" value="MCP_signal"/>
    <property type="match status" value="1"/>
</dbReference>
<dbReference type="PROSITE" id="PS50112">
    <property type="entry name" value="PAS"/>
    <property type="match status" value="2"/>
</dbReference>
<dbReference type="InterPro" id="IPR004089">
    <property type="entry name" value="MCPsignal_dom"/>
</dbReference>